<name>A0A077ME80_9MICO</name>
<dbReference type="EMBL" id="CAJC01000139">
    <property type="protein sequence ID" value="CCI53178.1"/>
    <property type="molecule type" value="Genomic_DNA"/>
</dbReference>
<proteinExistence type="predicted"/>
<accession>A0A077ME80</accession>
<dbReference type="AlphaFoldDB" id="A0A077ME80"/>
<sequence>MDVVEVAVPGHHLLVDRVVMLRPARDGRLDLGLCQIGFHLTLHGVEVLSALSGTLGHLTTNLFKDLGIERAERDVLQLPLDGVHPKPVRQRSEDVERFGRLATRRIERHRTERARVVEPIGQLDDQHPDVTGHRHNHLADGLGCGEFAVLDLVQLGHAIDHVRHLGAEVSLDVGERNVGVLDDVVQEGRGQRHWGHAKLGQDHRHGQWVGDVGIARLAHLAAMGLLGHDIGPLENRDVGAGVVLPQQGNQGIEYRIMGGRAWAADPLKAGESPATCGRVAGRRGDWSTGRGASGGGLLFHAEMLVARSDPLERACRLGRPGHPSSEVFLQFSNALDAPRKVTQATVRL</sequence>
<reference evidence="1 2" key="1">
    <citation type="journal article" date="2013" name="ISME J.">
        <title>A metabolic model for members of the genus Tetrasphaera involved in enhanced biological phosphorus removal.</title>
        <authorList>
            <person name="Kristiansen R."/>
            <person name="Nguyen H.T.T."/>
            <person name="Saunders A.M."/>
            <person name="Nielsen J.L."/>
            <person name="Wimmer R."/>
            <person name="Le V.Q."/>
            <person name="McIlroy S.J."/>
            <person name="Petrovski S."/>
            <person name="Seviour R.J."/>
            <person name="Calteau A."/>
            <person name="Nielsen K.L."/>
            <person name="Nielsen P.H."/>
        </authorList>
    </citation>
    <scope>NUCLEOTIDE SEQUENCE [LARGE SCALE GENOMIC DNA]</scope>
    <source>
        <strain evidence="1 2">Ben 74</strain>
    </source>
</reference>
<organism evidence="1 2">
    <name type="scientific">Nostocoides jenkinsii Ben 74</name>
    <dbReference type="NCBI Taxonomy" id="1193518"/>
    <lineage>
        <taxon>Bacteria</taxon>
        <taxon>Bacillati</taxon>
        <taxon>Actinomycetota</taxon>
        <taxon>Actinomycetes</taxon>
        <taxon>Micrococcales</taxon>
        <taxon>Intrasporangiaceae</taxon>
        <taxon>Nostocoides</taxon>
    </lineage>
</organism>
<comment type="caution">
    <text evidence="1">The sequence shown here is derived from an EMBL/GenBank/DDBJ whole genome shotgun (WGS) entry which is preliminary data.</text>
</comment>
<keyword evidence="2" id="KW-1185">Reference proteome</keyword>
<protein>
    <submittedName>
        <fullName evidence="1">Uncharacterized protein</fullName>
    </submittedName>
</protein>
<evidence type="ECO:0000313" key="1">
    <source>
        <dbReference type="EMBL" id="CCI53178.1"/>
    </source>
</evidence>
<evidence type="ECO:0000313" key="2">
    <source>
        <dbReference type="Proteomes" id="UP000035720"/>
    </source>
</evidence>
<dbReference type="Proteomes" id="UP000035720">
    <property type="component" value="Unassembled WGS sequence"/>
</dbReference>
<gene>
    <name evidence="1" type="ORF">BN13_30130</name>
</gene>